<name>A0A2N8U8W2_9BASI</name>
<dbReference type="Proteomes" id="UP000239563">
    <property type="component" value="Chromosome II"/>
</dbReference>
<evidence type="ECO:0000313" key="12">
    <source>
        <dbReference type="Proteomes" id="UP000239563"/>
    </source>
</evidence>
<evidence type="ECO:0000256" key="1">
    <source>
        <dbReference type="ARBA" id="ARBA00001971"/>
    </source>
</evidence>
<dbReference type="InterPro" id="IPR002401">
    <property type="entry name" value="Cyt_P450_E_grp-I"/>
</dbReference>
<dbReference type="GO" id="GO:0020037">
    <property type="term" value="F:heme binding"/>
    <property type="evidence" value="ECO:0007669"/>
    <property type="project" value="InterPro"/>
</dbReference>
<evidence type="ECO:0000256" key="10">
    <source>
        <dbReference type="RuleBase" id="RU000461"/>
    </source>
</evidence>
<dbReference type="InterPro" id="IPR001128">
    <property type="entry name" value="Cyt_P450"/>
</dbReference>
<dbReference type="InterPro" id="IPR036396">
    <property type="entry name" value="Cyt_P450_sf"/>
</dbReference>
<sequence>MRLELSTETLASVPHIAWLGLALVVVQLVYAATKKPKLALPGPRGWPYVGNLFQLGDDAAQTYYKWSKRYGAVYKVQLGEREVVIINTAQAAKELLTDLGSIYISRPLFYTFHTVVSSTAGYTIGTSPWDESCKRKRRAAATALNRVAVQSYVPIIDRETLSLVEDLHHAQSRAIEPFAFFQRLALNVSLTVNYGSRLDKVGDELLAEIVEVETHVANFRSVSNSPADYLPVVRYLPSWGGSNSKAFAASIRARRDVYMNRLLNDLKQRVHAGTDIPCITGNILRNPEAKLSDEELSSICLSMVSAGLDTLANTFIWSMGLLAQRPDIQQRAYDELFRVYQGEVPRSDEEAVEYITALHKECSRYFSVLKLALPKATLADSTYKGVHIPAGTTVFLNAWAIHHDRERYGDVETFRPDRFLEPGEENRQAHYSFGAGRRMCAGVHLANRELYVAFCKVIHFFKIEPSLDPAEREYDINPATGCANPKGLSSTPKPFKVRFVPRDAAAIEAWIDNEKSRTELQMAASITNHKQG</sequence>
<proteinExistence type="inferred from homology"/>
<dbReference type="Gene3D" id="1.10.630.10">
    <property type="entry name" value="Cytochrome P450"/>
    <property type="match status" value="1"/>
</dbReference>
<evidence type="ECO:0000256" key="2">
    <source>
        <dbReference type="ARBA" id="ARBA00005179"/>
    </source>
</evidence>
<reference evidence="11 12" key="1">
    <citation type="submission" date="2017-02" db="EMBL/GenBank/DDBJ databases">
        <authorList>
            <person name="Peterson S.W."/>
        </authorList>
    </citation>
    <scope>NUCLEOTIDE SEQUENCE [LARGE SCALE GENOMIC DNA]</scope>
    <source>
        <strain evidence="11 12">SRS1_H2-8</strain>
    </source>
</reference>
<evidence type="ECO:0000256" key="6">
    <source>
        <dbReference type="ARBA" id="ARBA00023002"/>
    </source>
</evidence>
<gene>
    <name evidence="11" type="ORF">SRS1_12491</name>
</gene>
<dbReference type="PANTHER" id="PTHR46300">
    <property type="entry name" value="P450, PUTATIVE (EUROFUNG)-RELATED-RELATED"/>
    <property type="match status" value="1"/>
</dbReference>
<keyword evidence="8 10" id="KW-0503">Monooxygenase</keyword>
<evidence type="ECO:0000313" key="11">
    <source>
        <dbReference type="EMBL" id="SJX61506.1"/>
    </source>
</evidence>
<dbReference type="InterPro" id="IPR050364">
    <property type="entry name" value="Cytochrome_P450_fung"/>
</dbReference>
<accession>A0A2N8U8W2</accession>
<keyword evidence="5 9" id="KW-0479">Metal-binding</keyword>
<dbReference type="GO" id="GO:0004497">
    <property type="term" value="F:monooxygenase activity"/>
    <property type="evidence" value="ECO:0007669"/>
    <property type="project" value="UniProtKB-KW"/>
</dbReference>
<dbReference type="PRINTS" id="PR00385">
    <property type="entry name" value="P450"/>
</dbReference>
<evidence type="ECO:0000256" key="5">
    <source>
        <dbReference type="ARBA" id="ARBA00022723"/>
    </source>
</evidence>
<keyword evidence="7 9" id="KW-0408">Iron</keyword>
<evidence type="ECO:0000256" key="8">
    <source>
        <dbReference type="ARBA" id="ARBA00023033"/>
    </source>
</evidence>
<organism evidence="11 12">
    <name type="scientific">Sporisorium reilianum f. sp. reilianum</name>
    <dbReference type="NCBI Taxonomy" id="72559"/>
    <lineage>
        <taxon>Eukaryota</taxon>
        <taxon>Fungi</taxon>
        <taxon>Dikarya</taxon>
        <taxon>Basidiomycota</taxon>
        <taxon>Ustilaginomycotina</taxon>
        <taxon>Ustilaginomycetes</taxon>
        <taxon>Ustilaginales</taxon>
        <taxon>Ustilaginaceae</taxon>
        <taxon>Sporisorium</taxon>
    </lineage>
</organism>
<dbReference type="GO" id="GO:0016705">
    <property type="term" value="F:oxidoreductase activity, acting on paired donors, with incorporation or reduction of molecular oxygen"/>
    <property type="evidence" value="ECO:0007669"/>
    <property type="project" value="InterPro"/>
</dbReference>
<keyword evidence="4 9" id="KW-0349">Heme</keyword>
<dbReference type="PRINTS" id="PR00463">
    <property type="entry name" value="EP450I"/>
</dbReference>
<evidence type="ECO:0000256" key="7">
    <source>
        <dbReference type="ARBA" id="ARBA00023004"/>
    </source>
</evidence>
<comment type="cofactor">
    <cofactor evidence="1 9">
        <name>heme</name>
        <dbReference type="ChEBI" id="CHEBI:30413"/>
    </cofactor>
</comment>
<dbReference type="PROSITE" id="PS00086">
    <property type="entry name" value="CYTOCHROME_P450"/>
    <property type="match status" value="1"/>
</dbReference>
<dbReference type="PANTHER" id="PTHR46300:SF9">
    <property type="entry name" value="P450, PUTATIVE-RELATED"/>
    <property type="match status" value="1"/>
</dbReference>
<evidence type="ECO:0000256" key="3">
    <source>
        <dbReference type="ARBA" id="ARBA00010617"/>
    </source>
</evidence>
<comment type="similarity">
    <text evidence="3 10">Belongs to the cytochrome P450 family.</text>
</comment>
<comment type="pathway">
    <text evidence="2">Secondary metabolite biosynthesis.</text>
</comment>
<evidence type="ECO:0000256" key="4">
    <source>
        <dbReference type="ARBA" id="ARBA00022617"/>
    </source>
</evidence>
<evidence type="ECO:0000256" key="9">
    <source>
        <dbReference type="PIRSR" id="PIRSR602401-1"/>
    </source>
</evidence>
<dbReference type="EMBL" id="LT795055">
    <property type="protein sequence ID" value="SJX61506.1"/>
    <property type="molecule type" value="Genomic_DNA"/>
</dbReference>
<dbReference type="InterPro" id="IPR017972">
    <property type="entry name" value="Cyt_P450_CS"/>
</dbReference>
<keyword evidence="6 10" id="KW-0560">Oxidoreductase</keyword>
<feature type="binding site" description="axial binding residue" evidence="9">
    <location>
        <position position="440"/>
    </location>
    <ligand>
        <name>heme</name>
        <dbReference type="ChEBI" id="CHEBI:30413"/>
    </ligand>
    <ligandPart>
        <name>Fe</name>
        <dbReference type="ChEBI" id="CHEBI:18248"/>
    </ligandPart>
</feature>
<dbReference type="Pfam" id="PF00067">
    <property type="entry name" value="p450"/>
    <property type="match status" value="1"/>
</dbReference>
<protein>
    <submittedName>
        <fullName evidence="11">Probable Cytochrome P450 monooxygenase/Phenylacetate hydroxylase</fullName>
    </submittedName>
</protein>
<dbReference type="AlphaFoldDB" id="A0A2N8U8W2"/>
<dbReference type="SUPFAM" id="SSF48264">
    <property type="entry name" value="Cytochrome P450"/>
    <property type="match status" value="1"/>
</dbReference>
<dbReference type="GO" id="GO:0005506">
    <property type="term" value="F:iron ion binding"/>
    <property type="evidence" value="ECO:0007669"/>
    <property type="project" value="InterPro"/>
</dbReference>